<evidence type="ECO:0008006" key="3">
    <source>
        <dbReference type="Google" id="ProtNLM"/>
    </source>
</evidence>
<organism evidence="1 2">
    <name type="scientific">Geothermobacter hydrogeniphilus</name>
    <dbReference type="NCBI Taxonomy" id="1969733"/>
    <lineage>
        <taxon>Bacteria</taxon>
        <taxon>Pseudomonadati</taxon>
        <taxon>Thermodesulfobacteriota</taxon>
        <taxon>Desulfuromonadia</taxon>
        <taxon>Desulfuromonadales</taxon>
        <taxon>Geothermobacteraceae</taxon>
        <taxon>Geothermobacter</taxon>
    </lineage>
</organism>
<gene>
    <name evidence="1" type="ORF">C2E25_13350</name>
</gene>
<name>A0A2K2H7G3_9BACT</name>
<dbReference type="EMBL" id="PPFX01000035">
    <property type="protein sequence ID" value="PNU19256.1"/>
    <property type="molecule type" value="Genomic_DNA"/>
</dbReference>
<evidence type="ECO:0000313" key="2">
    <source>
        <dbReference type="Proteomes" id="UP000236340"/>
    </source>
</evidence>
<accession>A0A2K2H7G3</accession>
<proteinExistence type="predicted"/>
<comment type="caution">
    <text evidence="1">The sequence shown here is derived from an EMBL/GenBank/DDBJ whole genome shotgun (WGS) entry which is preliminary data.</text>
</comment>
<dbReference type="Proteomes" id="UP000236340">
    <property type="component" value="Unassembled WGS sequence"/>
</dbReference>
<dbReference type="RefSeq" id="WP_103116228.1">
    <property type="nucleotide sequence ID" value="NZ_PPFX01000035.1"/>
</dbReference>
<dbReference type="AlphaFoldDB" id="A0A2K2H7G3"/>
<protein>
    <recommendedName>
        <fullName evidence="3">Aconitate hydratase</fullName>
    </recommendedName>
</protein>
<dbReference type="OrthoDB" id="9764318at2"/>
<sequence>MKAENLTRKIIAAHLVAGEMIPGTEIAIRIDHTLLEVSDRQRQHLLAGGTLNFVKGQVQK</sequence>
<reference evidence="1 2" key="1">
    <citation type="journal article" date="2018" name="Genome Announc.">
        <title>Genome Sequence of Geothermobacter sp. HR-1 Iron Reducer from the Loihi Seamount.</title>
        <authorList>
            <person name="Smith H."/>
            <person name="Abuyen K."/>
            <person name="Tremblay J."/>
            <person name="Savalia P."/>
            <person name="Perez-Rodriguez I."/>
            <person name="Emerson D."/>
            <person name="Tully B."/>
            <person name="Amend J."/>
        </authorList>
    </citation>
    <scope>NUCLEOTIDE SEQUENCE [LARGE SCALE GENOMIC DNA]</scope>
    <source>
        <strain evidence="1 2">HR-1</strain>
    </source>
</reference>
<evidence type="ECO:0000313" key="1">
    <source>
        <dbReference type="EMBL" id="PNU19256.1"/>
    </source>
</evidence>